<dbReference type="GO" id="GO:0006364">
    <property type="term" value="P:rRNA processing"/>
    <property type="evidence" value="ECO:0007669"/>
    <property type="project" value="TreeGrafter"/>
</dbReference>
<dbReference type="Gene3D" id="3.40.1360.10">
    <property type="match status" value="1"/>
</dbReference>
<organism evidence="2 3">
    <name type="scientific">Alkalicoccus halolimnae</name>
    <dbReference type="NCBI Taxonomy" id="1667239"/>
    <lineage>
        <taxon>Bacteria</taxon>
        <taxon>Bacillati</taxon>
        <taxon>Bacillota</taxon>
        <taxon>Bacilli</taxon>
        <taxon>Bacillales</taxon>
        <taxon>Bacillaceae</taxon>
        <taxon>Alkalicoccus</taxon>
    </lineage>
</organism>
<dbReference type="PANTHER" id="PTHR39156:SF2">
    <property type="entry name" value="DNA PRIMASE (BACTERIAL TYPE) AND SMALL PRIMASE-LIKE PROTEINS"/>
    <property type="match status" value="1"/>
</dbReference>
<accession>A0AAJ8LXS7</accession>
<dbReference type="InterPro" id="IPR006171">
    <property type="entry name" value="TOPRIM_dom"/>
</dbReference>
<evidence type="ECO:0000313" key="3">
    <source>
        <dbReference type="Proteomes" id="UP000321816"/>
    </source>
</evidence>
<dbReference type="AlphaFoldDB" id="A0AAJ8LXS7"/>
<gene>
    <name evidence="2" type="ORF">FTX54_010660</name>
</gene>
<sequence length="107" mass="12851">MEKVLIVEGKNDRKRIEPILDEPVEIICTQGTLSLEMLDNVILPREELEVFIFVDEDNPGIKLRKQLRRELPNAIHLYTREEYRQVEDTPYDYLLMELGKYFNVHRY</sequence>
<protein>
    <recommendedName>
        <fullName evidence="1">Toprim domain-containing protein</fullName>
    </recommendedName>
</protein>
<dbReference type="RefSeq" id="WP_187254639.1">
    <property type="nucleotide sequence ID" value="NZ_CP144914.1"/>
</dbReference>
<feature type="domain" description="Toprim" evidence="1">
    <location>
        <begin position="2"/>
        <end position="76"/>
    </location>
</feature>
<dbReference type="SUPFAM" id="SSF110455">
    <property type="entry name" value="Toprim domain"/>
    <property type="match status" value="1"/>
</dbReference>
<dbReference type="GO" id="GO:0043822">
    <property type="term" value="F:ribonuclease M5 activity"/>
    <property type="evidence" value="ECO:0007669"/>
    <property type="project" value="TreeGrafter"/>
</dbReference>
<dbReference type="EMBL" id="CP144914">
    <property type="protein sequence ID" value="WWD81652.1"/>
    <property type="molecule type" value="Genomic_DNA"/>
</dbReference>
<dbReference type="SMART" id="SM00493">
    <property type="entry name" value="TOPRIM"/>
    <property type="match status" value="1"/>
</dbReference>
<reference evidence="2 3" key="1">
    <citation type="submission" date="2024-01" db="EMBL/GenBank/DDBJ databases">
        <title>Complete Genome Sequence of Alkalicoccus halolimnae BZ-SZ-XJ29T, a Moderately Halophilic Bacterium Isolated from a Salt Lake.</title>
        <authorList>
            <person name="Zhao B."/>
        </authorList>
    </citation>
    <scope>NUCLEOTIDE SEQUENCE [LARGE SCALE GENOMIC DNA]</scope>
    <source>
        <strain evidence="2 3">BZ-SZ-XJ29</strain>
    </source>
</reference>
<dbReference type="Proteomes" id="UP000321816">
    <property type="component" value="Chromosome"/>
</dbReference>
<name>A0AAJ8LXS7_9BACI</name>
<dbReference type="KEGG" id="ahal:FTX54_010660"/>
<dbReference type="PANTHER" id="PTHR39156">
    <property type="entry name" value="RIBONUCLEASE M5"/>
    <property type="match status" value="1"/>
</dbReference>
<keyword evidence="3" id="KW-1185">Reference proteome</keyword>
<evidence type="ECO:0000313" key="2">
    <source>
        <dbReference type="EMBL" id="WWD81652.1"/>
    </source>
</evidence>
<proteinExistence type="predicted"/>
<evidence type="ECO:0000259" key="1">
    <source>
        <dbReference type="SMART" id="SM00493"/>
    </source>
</evidence>